<evidence type="ECO:0000259" key="10">
    <source>
        <dbReference type="PROSITE" id="PS51012"/>
    </source>
</evidence>
<feature type="transmembrane region" description="Helical" evidence="9">
    <location>
        <begin position="151"/>
        <end position="174"/>
    </location>
</feature>
<comment type="caution">
    <text evidence="11">The sequence shown here is derived from an EMBL/GenBank/DDBJ whole genome shotgun (WGS) entry which is preliminary data.</text>
</comment>
<keyword evidence="5" id="KW-0997">Cell inner membrane</keyword>
<gene>
    <name evidence="11" type="ORF">N44_01166</name>
</gene>
<evidence type="ECO:0000256" key="7">
    <source>
        <dbReference type="ARBA" id="ARBA00022989"/>
    </source>
</evidence>
<feature type="transmembrane region" description="Helical" evidence="9">
    <location>
        <begin position="186"/>
        <end position="203"/>
    </location>
</feature>
<comment type="subcellular location">
    <subcellularLocation>
        <location evidence="1">Cell inner membrane</location>
        <topology evidence="1">Multi-pass membrane protein</topology>
    </subcellularLocation>
    <subcellularLocation>
        <location evidence="9">Cell membrane</location>
        <topology evidence="9">Multi-pass membrane protein</topology>
    </subcellularLocation>
</comment>
<organism evidence="11 12">
    <name type="scientific">Microcystis aeruginosa NIES-44</name>
    <dbReference type="NCBI Taxonomy" id="449439"/>
    <lineage>
        <taxon>Bacteria</taxon>
        <taxon>Bacillati</taxon>
        <taxon>Cyanobacteriota</taxon>
        <taxon>Cyanophyceae</taxon>
        <taxon>Oscillatoriophycideae</taxon>
        <taxon>Chroococcales</taxon>
        <taxon>Microcystaceae</taxon>
        <taxon>Microcystis</taxon>
    </lineage>
</organism>
<feature type="transmembrane region" description="Helical" evidence="9">
    <location>
        <begin position="114"/>
        <end position="145"/>
    </location>
</feature>
<feature type="domain" description="ABC transmembrane type-2" evidence="10">
    <location>
        <begin position="42"/>
        <end position="264"/>
    </location>
</feature>
<dbReference type="Proteomes" id="UP000030321">
    <property type="component" value="Unassembled WGS sequence"/>
</dbReference>
<keyword evidence="8 9" id="KW-0472">Membrane</keyword>
<dbReference type="Pfam" id="PF01061">
    <property type="entry name" value="ABC2_membrane"/>
    <property type="match status" value="1"/>
</dbReference>
<dbReference type="PANTHER" id="PTHR30413:SF8">
    <property type="entry name" value="TRANSPORT PERMEASE PROTEIN"/>
    <property type="match status" value="1"/>
</dbReference>
<dbReference type="GO" id="GO:0140359">
    <property type="term" value="F:ABC-type transporter activity"/>
    <property type="evidence" value="ECO:0007669"/>
    <property type="project" value="InterPro"/>
</dbReference>
<dbReference type="GO" id="GO:0005886">
    <property type="term" value="C:plasma membrane"/>
    <property type="evidence" value="ECO:0007669"/>
    <property type="project" value="UniProtKB-SubCell"/>
</dbReference>
<feature type="transmembrane region" description="Helical" evidence="9">
    <location>
        <begin position="242"/>
        <end position="264"/>
    </location>
</feature>
<dbReference type="InterPro" id="IPR047817">
    <property type="entry name" value="ABC2_TM_bact-type"/>
</dbReference>
<feature type="transmembrane region" description="Helical" evidence="9">
    <location>
        <begin position="74"/>
        <end position="93"/>
    </location>
</feature>
<evidence type="ECO:0000256" key="6">
    <source>
        <dbReference type="ARBA" id="ARBA00022692"/>
    </source>
</evidence>
<evidence type="ECO:0000256" key="4">
    <source>
        <dbReference type="ARBA" id="ARBA00022475"/>
    </source>
</evidence>
<protein>
    <recommendedName>
        <fullName evidence="9">Transport permease protein</fullName>
    </recommendedName>
</protein>
<feature type="transmembrane region" description="Helical" evidence="9">
    <location>
        <begin position="41"/>
        <end position="62"/>
    </location>
</feature>
<comment type="similarity">
    <text evidence="2 9">Belongs to the ABC-2 integral membrane protein family.</text>
</comment>
<accession>A0A0A1VT18</accession>
<dbReference type="GO" id="GO:0015920">
    <property type="term" value="P:lipopolysaccharide transport"/>
    <property type="evidence" value="ECO:0007669"/>
    <property type="project" value="TreeGrafter"/>
</dbReference>
<reference evidence="12" key="1">
    <citation type="journal article" date="2015" name="Genome">
        <title>Whole Genome Sequence of the Non-Microcystin-Producing Microcystis aeruginosa Strain NIES-44.</title>
        <authorList>
            <person name="Okano K."/>
            <person name="Miyata N."/>
            <person name="Ozaki Y."/>
        </authorList>
    </citation>
    <scope>NUCLEOTIDE SEQUENCE [LARGE SCALE GENOMIC DNA]</scope>
    <source>
        <strain evidence="12">NIES-44</strain>
    </source>
</reference>
<keyword evidence="4 9" id="KW-1003">Cell membrane</keyword>
<evidence type="ECO:0000256" key="3">
    <source>
        <dbReference type="ARBA" id="ARBA00022448"/>
    </source>
</evidence>
<evidence type="ECO:0000256" key="2">
    <source>
        <dbReference type="ARBA" id="ARBA00007783"/>
    </source>
</evidence>
<evidence type="ECO:0000256" key="8">
    <source>
        <dbReference type="ARBA" id="ARBA00023136"/>
    </source>
</evidence>
<dbReference type="EMBL" id="BBPA01000023">
    <property type="protein sequence ID" value="GAL92608.1"/>
    <property type="molecule type" value="Genomic_DNA"/>
</dbReference>
<sequence>MTIIPMTDLQAKTRWSTARRYYELLSVLVERNLKGRYRGSFLGVYWSLLNPVIMTALYTAIFGTVFASYFDNSLVNYVLAAFTGLVVINFFNASTNQALPSIVSNGSILNKIRLPVSIFPVSMVVANIFQFAISIFPLLAIVTLWKSQSLINVIALIFPVIGLSLVCTGVGFFISTLYVFFRDLPYFYEIVCFVAWISSPIFYPPEIIPPSVQPFLLLNPLLPVIESIRQLSLSPGLPDFGLIFQSLLGGIIILGIGWTCFRLWRHLFMDLL</sequence>
<evidence type="ECO:0000256" key="1">
    <source>
        <dbReference type="ARBA" id="ARBA00004429"/>
    </source>
</evidence>
<evidence type="ECO:0000313" key="12">
    <source>
        <dbReference type="Proteomes" id="UP000030321"/>
    </source>
</evidence>
<evidence type="ECO:0000256" key="9">
    <source>
        <dbReference type="RuleBase" id="RU361157"/>
    </source>
</evidence>
<evidence type="ECO:0000256" key="5">
    <source>
        <dbReference type="ARBA" id="ARBA00022519"/>
    </source>
</evidence>
<evidence type="ECO:0000313" key="11">
    <source>
        <dbReference type="EMBL" id="GAL92608.1"/>
    </source>
</evidence>
<keyword evidence="3 9" id="KW-0813">Transport</keyword>
<proteinExistence type="inferred from homology"/>
<dbReference type="InterPro" id="IPR013525">
    <property type="entry name" value="ABC2_TM"/>
</dbReference>
<dbReference type="AlphaFoldDB" id="A0A0A1VT18"/>
<keyword evidence="7 9" id="KW-1133">Transmembrane helix</keyword>
<dbReference type="PANTHER" id="PTHR30413">
    <property type="entry name" value="INNER MEMBRANE TRANSPORT PERMEASE"/>
    <property type="match status" value="1"/>
</dbReference>
<name>A0A0A1VT18_MICAE</name>
<dbReference type="PROSITE" id="PS51012">
    <property type="entry name" value="ABC_TM2"/>
    <property type="match status" value="1"/>
</dbReference>
<keyword evidence="6 9" id="KW-0812">Transmembrane</keyword>